<dbReference type="Gene3D" id="1.10.10.10">
    <property type="entry name" value="Winged helix-like DNA-binding domain superfamily/Winged helix DNA-binding domain"/>
    <property type="match status" value="1"/>
</dbReference>
<evidence type="ECO:0000256" key="1">
    <source>
        <dbReference type="ARBA" id="ARBA00009437"/>
    </source>
</evidence>
<dbReference type="SUPFAM" id="SSF46785">
    <property type="entry name" value="Winged helix' DNA-binding domain"/>
    <property type="match status" value="1"/>
</dbReference>
<dbReference type="InterPro" id="IPR036390">
    <property type="entry name" value="WH_DNA-bd_sf"/>
</dbReference>
<evidence type="ECO:0000313" key="6">
    <source>
        <dbReference type="EMBL" id="GAN99961.1"/>
    </source>
</evidence>
<organism evidence="6 7">
    <name type="scientific">Komagataeibacter xylinus NBRC 13693</name>
    <dbReference type="NCBI Taxonomy" id="1234668"/>
    <lineage>
        <taxon>Bacteria</taxon>
        <taxon>Pseudomonadati</taxon>
        <taxon>Pseudomonadota</taxon>
        <taxon>Alphaproteobacteria</taxon>
        <taxon>Acetobacterales</taxon>
        <taxon>Acetobacteraceae</taxon>
        <taxon>Komagataeibacter</taxon>
    </lineage>
</organism>
<dbReference type="InterPro" id="IPR000847">
    <property type="entry name" value="LysR_HTH_N"/>
</dbReference>
<dbReference type="GO" id="GO:0006351">
    <property type="term" value="P:DNA-templated transcription"/>
    <property type="evidence" value="ECO:0007669"/>
    <property type="project" value="TreeGrafter"/>
</dbReference>
<dbReference type="RefSeq" id="WP_010515024.1">
    <property type="nucleotide sequence ID" value="NZ_BANJ01000035.1"/>
</dbReference>
<keyword evidence="4" id="KW-0804">Transcription</keyword>
<accession>A0A0D6QAX5</accession>
<dbReference type="GO" id="GO:0003700">
    <property type="term" value="F:DNA-binding transcription factor activity"/>
    <property type="evidence" value="ECO:0007669"/>
    <property type="project" value="InterPro"/>
</dbReference>
<keyword evidence="2" id="KW-0805">Transcription regulation</keyword>
<name>A0A0D6QAX5_KOMXY</name>
<comment type="caution">
    <text evidence="6">The sequence shown here is derived from an EMBL/GenBank/DDBJ whole genome shotgun (WGS) entry which is preliminary data.</text>
</comment>
<dbReference type="AlphaFoldDB" id="A0A0D6QAX5"/>
<dbReference type="Pfam" id="PF00126">
    <property type="entry name" value="HTH_1"/>
    <property type="match status" value="1"/>
</dbReference>
<dbReference type="PROSITE" id="PS50931">
    <property type="entry name" value="HTH_LYSR"/>
    <property type="match status" value="1"/>
</dbReference>
<dbReference type="GeneID" id="79187826"/>
<dbReference type="InterPro" id="IPR036388">
    <property type="entry name" value="WH-like_DNA-bd_sf"/>
</dbReference>
<dbReference type="PANTHER" id="PTHR30537:SF5">
    <property type="entry name" value="HTH-TYPE TRANSCRIPTIONAL ACTIVATOR TTDR-RELATED"/>
    <property type="match status" value="1"/>
</dbReference>
<comment type="similarity">
    <text evidence="1">Belongs to the LysR transcriptional regulatory family.</text>
</comment>
<dbReference type="FunFam" id="1.10.10.10:FF:000001">
    <property type="entry name" value="LysR family transcriptional regulator"/>
    <property type="match status" value="1"/>
</dbReference>
<dbReference type="PANTHER" id="PTHR30537">
    <property type="entry name" value="HTH-TYPE TRANSCRIPTIONAL REGULATOR"/>
    <property type="match status" value="1"/>
</dbReference>
<proteinExistence type="inferred from homology"/>
<dbReference type="EMBL" id="BANJ01000035">
    <property type="protein sequence ID" value="GAN99961.1"/>
    <property type="molecule type" value="Genomic_DNA"/>
</dbReference>
<protein>
    <submittedName>
        <fullName evidence="6">Transcriptional regulator LysR</fullName>
    </submittedName>
</protein>
<evidence type="ECO:0000313" key="7">
    <source>
        <dbReference type="Proteomes" id="UP000032683"/>
    </source>
</evidence>
<gene>
    <name evidence="6" type="ORF">Gxy13693_035_012</name>
</gene>
<feature type="domain" description="HTH lysR-type" evidence="5">
    <location>
        <begin position="1"/>
        <end position="59"/>
    </location>
</feature>
<dbReference type="InterPro" id="IPR058163">
    <property type="entry name" value="LysR-type_TF_proteobact-type"/>
</dbReference>
<evidence type="ECO:0000256" key="4">
    <source>
        <dbReference type="ARBA" id="ARBA00023163"/>
    </source>
</evidence>
<keyword evidence="3" id="KW-0238">DNA-binding</keyword>
<dbReference type="Proteomes" id="UP000032683">
    <property type="component" value="Unassembled WGS sequence"/>
</dbReference>
<dbReference type="Pfam" id="PF03466">
    <property type="entry name" value="LysR_substrate"/>
    <property type="match status" value="1"/>
</dbReference>
<reference evidence="6 7" key="1">
    <citation type="submission" date="2012-11" db="EMBL/GenBank/DDBJ databases">
        <title>Whole genome sequence of Gluconacetobacter xylinus NBRC 13693.</title>
        <authorList>
            <person name="Azuma Y."/>
            <person name="Higashiura N."/>
            <person name="Hirakawa H."/>
            <person name="Matsushita K."/>
        </authorList>
    </citation>
    <scope>NUCLEOTIDE SEQUENCE [LARGE SCALE GENOMIC DNA]</scope>
    <source>
        <strain evidence="6 7">NBRC 13693</strain>
    </source>
</reference>
<dbReference type="InterPro" id="IPR005119">
    <property type="entry name" value="LysR_subst-bd"/>
</dbReference>
<sequence>MNVFQAISIFVAVVETGSMTAAAERCGISSTMVGNYVRVLEEQLGSTLLRRTTRRQSLTPFGALYFDKCKEILRLVDETKELAQAAQDSPAGTLRITTPITYGIESVTPCIARYLARHPSVDIEVVLSARAMDLTRDKFDVAIRLGTPEPSSLICRRLGDYRMTLCAAPAYVACHEEIVNPHQLATHDGLAFAYSATSPQAWGQREWRLEGAEGQVIVPMKRRMLFNNTQAMHRATLAGLGVAMLPEDVVQADLHNGQLQALLPEYALPSRPIYLLYHRERYNAPTLRSFIDFMISHLGTSSS</sequence>
<evidence type="ECO:0000259" key="5">
    <source>
        <dbReference type="PROSITE" id="PS50931"/>
    </source>
</evidence>
<evidence type="ECO:0000256" key="3">
    <source>
        <dbReference type="ARBA" id="ARBA00023125"/>
    </source>
</evidence>
<evidence type="ECO:0000256" key="2">
    <source>
        <dbReference type="ARBA" id="ARBA00023015"/>
    </source>
</evidence>
<dbReference type="SUPFAM" id="SSF53850">
    <property type="entry name" value="Periplasmic binding protein-like II"/>
    <property type="match status" value="1"/>
</dbReference>
<dbReference type="Gene3D" id="3.40.190.290">
    <property type="match status" value="1"/>
</dbReference>
<dbReference type="GO" id="GO:0043565">
    <property type="term" value="F:sequence-specific DNA binding"/>
    <property type="evidence" value="ECO:0007669"/>
    <property type="project" value="TreeGrafter"/>
</dbReference>